<dbReference type="PROSITE" id="PS00373">
    <property type="entry name" value="GART"/>
    <property type="match status" value="1"/>
</dbReference>
<dbReference type="InterPro" id="IPR037022">
    <property type="entry name" value="Formyl_trans_C_sf"/>
</dbReference>
<dbReference type="NCBIfam" id="TIGR00460">
    <property type="entry name" value="fmt"/>
    <property type="match status" value="1"/>
</dbReference>
<keyword evidence="12" id="KW-1185">Reference proteome</keyword>
<dbReference type="SUPFAM" id="SSF50486">
    <property type="entry name" value="FMT C-terminal domain-like"/>
    <property type="match status" value="1"/>
</dbReference>
<evidence type="ECO:0000256" key="1">
    <source>
        <dbReference type="ARBA" id="ARBA00002606"/>
    </source>
</evidence>
<evidence type="ECO:0000256" key="4">
    <source>
        <dbReference type="ARBA" id="ARBA00016014"/>
    </source>
</evidence>
<evidence type="ECO:0000313" key="11">
    <source>
        <dbReference type="EMBL" id="ANF17200.1"/>
    </source>
</evidence>
<proteinExistence type="inferred from homology"/>
<reference evidence="11 12" key="1">
    <citation type="submission" date="2015-04" db="EMBL/GenBank/DDBJ databases">
        <title>Buchnera aphidicola assembly.</title>
        <authorList>
            <person name="Zhang Y."/>
        </authorList>
    </citation>
    <scope>NUCLEOTIDE SEQUENCE [LARGE SCALE GENOMIC DNA]</scope>
    <source>
        <strain evidence="11 12">SC</strain>
    </source>
</reference>
<dbReference type="InterPro" id="IPR041711">
    <property type="entry name" value="Met-tRNA-FMT_N"/>
</dbReference>
<keyword evidence="6 8" id="KW-0648">Protein biosynthesis</keyword>
<dbReference type="InterPro" id="IPR002376">
    <property type="entry name" value="Formyl_transf_N"/>
</dbReference>
<dbReference type="PANTHER" id="PTHR11138:SF5">
    <property type="entry name" value="METHIONYL-TRNA FORMYLTRANSFERASE, MITOCHONDRIAL"/>
    <property type="match status" value="1"/>
</dbReference>
<dbReference type="CDD" id="cd08704">
    <property type="entry name" value="Met_tRNA_FMT_C"/>
    <property type="match status" value="1"/>
</dbReference>
<feature type="domain" description="Formyl transferase N-terminal" evidence="9">
    <location>
        <begin position="8"/>
        <end position="175"/>
    </location>
</feature>
<dbReference type="SUPFAM" id="SSF53328">
    <property type="entry name" value="Formyltransferase"/>
    <property type="match status" value="1"/>
</dbReference>
<feature type="binding site" evidence="8">
    <location>
        <begin position="115"/>
        <end position="118"/>
    </location>
    <ligand>
        <name>(6S)-5,6,7,8-tetrahydrofolate</name>
        <dbReference type="ChEBI" id="CHEBI:57453"/>
    </ligand>
</feature>
<evidence type="ECO:0000256" key="7">
    <source>
        <dbReference type="ARBA" id="ARBA00048558"/>
    </source>
</evidence>
<dbReference type="HAMAP" id="MF_00182">
    <property type="entry name" value="Formyl_trans"/>
    <property type="match status" value="1"/>
</dbReference>
<dbReference type="EMBL" id="CP011299">
    <property type="protein sequence ID" value="ANF17200.1"/>
    <property type="molecule type" value="Genomic_DNA"/>
</dbReference>
<evidence type="ECO:0000256" key="2">
    <source>
        <dbReference type="ARBA" id="ARBA00010699"/>
    </source>
</evidence>
<evidence type="ECO:0000259" key="9">
    <source>
        <dbReference type="Pfam" id="PF00551"/>
    </source>
</evidence>
<comment type="function">
    <text evidence="1 8">Attaches a formyl group to the free amino group of methionyl-tRNA(fMet). The formyl group appears to play a dual role in the initiator identity of N-formylmethionyl-tRNA by promoting its recognition by IF2 and preventing the misappropriation of this tRNA by the elongation apparatus.</text>
</comment>
<dbReference type="Proteomes" id="UP000077654">
    <property type="component" value="Chromosome"/>
</dbReference>
<accession>A0A172WDY6</accession>
<evidence type="ECO:0000256" key="3">
    <source>
        <dbReference type="ARBA" id="ARBA00012261"/>
    </source>
</evidence>
<dbReference type="InterPro" id="IPR011034">
    <property type="entry name" value="Formyl_transferase-like_C_sf"/>
</dbReference>
<organism evidence="11 12">
    <name type="scientific">Buchnera aphidicola subsp. Schlechtendalia chinensis</name>
    <dbReference type="NCBI Taxonomy" id="118110"/>
    <lineage>
        <taxon>Bacteria</taxon>
        <taxon>Pseudomonadati</taxon>
        <taxon>Pseudomonadota</taxon>
        <taxon>Gammaproteobacteria</taxon>
        <taxon>Enterobacterales</taxon>
        <taxon>Erwiniaceae</taxon>
        <taxon>Buchnera</taxon>
    </lineage>
</organism>
<dbReference type="Gene3D" id="3.10.25.10">
    <property type="entry name" value="Formyl transferase, C-terminal domain"/>
    <property type="match status" value="1"/>
</dbReference>
<dbReference type="STRING" id="118110.XW81_02270"/>
<feature type="domain" description="Formyl transferase C-terminal" evidence="10">
    <location>
        <begin position="208"/>
        <end position="305"/>
    </location>
</feature>
<evidence type="ECO:0000256" key="5">
    <source>
        <dbReference type="ARBA" id="ARBA00022679"/>
    </source>
</evidence>
<dbReference type="OrthoDB" id="9802815at2"/>
<evidence type="ECO:0000256" key="6">
    <source>
        <dbReference type="ARBA" id="ARBA00022917"/>
    </source>
</evidence>
<dbReference type="RefSeq" id="WP_075474325.1">
    <property type="nucleotide sequence ID" value="NZ_CP011299.1"/>
</dbReference>
<gene>
    <name evidence="8" type="primary">fmt</name>
    <name evidence="11" type="ORF">XW81_02270</name>
</gene>
<dbReference type="InterPro" id="IPR001555">
    <property type="entry name" value="GART_AS"/>
</dbReference>
<dbReference type="Pfam" id="PF02911">
    <property type="entry name" value="Formyl_trans_C"/>
    <property type="match status" value="1"/>
</dbReference>
<comment type="similarity">
    <text evidence="2 8">Belongs to the Fmt family.</text>
</comment>
<dbReference type="GO" id="GO:0004479">
    <property type="term" value="F:methionyl-tRNA formyltransferase activity"/>
    <property type="evidence" value="ECO:0007669"/>
    <property type="project" value="UniProtKB-UniRule"/>
</dbReference>
<evidence type="ECO:0000259" key="10">
    <source>
        <dbReference type="Pfam" id="PF02911"/>
    </source>
</evidence>
<dbReference type="AlphaFoldDB" id="A0A172WDY6"/>
<dbReference type="InterPro" id="IPR005794">
    <property type="entry name" value="Fmt"/>
</dbReference>
<dbReference type="InterPro" id="IPR044135">
    <property type="entry name" value="Met-tRNA-FMT_C"/>
</dbReference>
<dbReference type="Gene3D" id="3.40.50.170">
    <property type="entry name" value="Formyl transferase, N-terminal domain"/>
    <property type="match status" value="1"/>
</dbReference>
<keyword evidence="5 8" id="KW-0808">Transferase</keyword>
<name>A0A172WDY6_BUCSC</name>
<sequence length="318" mass="36176">MKHSKLLKIIFAGTPDFSAKHLIQIIRAKYKIVGVLTKTDKPSGRGKLILESPVKKIAKKHKIPIFQPEIENITQLHTQLYELHADLMIVVSYGLILPENILNMFPLGCINVHASLLPRWRGATPIQSAILYGDSITGISIIKMEKGVDTGKILCSSSCKIKNTDTSASLQDKLSIISYKTTLLALKMLSLSYDHYVSQSKLITYSSKIKKQDAQLNWSKDAIILERCIRAFNPWPISFFKIDNKLIRVWKANVIMQYHNNIYKEGEIILINKNGLQIQTKRNVLNIIKLQLPGKTIMHAHNLKNFKKKFLIPRVQLV</sequence>
<protein>
    <recommendedName>
        <fullName evidence="4 8">Methionyl-tRNA formyltransferase</fullName>
        <ecNumber evidence="3 8">2.1.2.9</ecNumber>
    </recommendedName>
</protein>
<comment type="catalytic activity">
    <reaction evidence="7 8">
        <text>L-methionyl-tRNA(fMet) + (6R)-10-formyltetrahydrofolate = N-formyl-L-methionyl-tRNA(fMet) + (6S)-5,6,7,8-tetrahydrofolate + H(+)</text>
        <dbReference type="Rhea" id="RHEA:24380"/>
        <dbReference type="Rhea" id="RHEA-COMP:9952"/>
        <dbReference type="Rhea" id="RHEA-COMP:9953"/>
        <dbReference type="ChEBI" id="CHEBI:15378"/>
        <dbReference type="ChEBI" id="CHEBI:57453"/>
        <dbReference type="ChEBI" id="CHEBI:78530"/>
        <dbReference type="ChEBI" id="CHEBI:78844"/>
        <dbReference type="ChEBI" id="CHEBI:195366"/>
        <dbReference type="EC" id="2.1.2.9"/>
    </reaction>
</comment>
<dbReference type="InterPro" id="IPR005793">
    <property type="entry name" value="Formyl_trans_C"/>
</dbReference>
<dbReference type="EC" id="2.1.2.9" evidence="3 8"/>
<dbReference type="CDD" id="cd08646">
    <property type="entry name" value="FMT_core_Met-tRNA-FMT_N"/>
    <property type="match status" value="1"/>
</dbReference>
<dbReference type="Pfam" id="PF00551">
    <property type="entry name" value="Formyl_trans_N"/>
    <property type="match status" value="1"/>
</dbReference>
<dbReference type="PATRIC" id="fig|118110.3.peg.449"/>
<evidence type="ECO:0000256" key="8">
    <source>
        <dbReference type="HAMAP-Rule" id="MF_00182"/>
    </source>
</evidence>
<dbReference type="InterPro" id="IPR036477">
    <property type="entry name" value="Formyl_transf_N_sf"/>
</dbReference>
<dbReference type="GO" id="GO:0005829">
    <property type="term" value="C:cytosol"/>
    <property type="evidence" value="ECO:0007669"/>
    <property type="project" value="TreeGrafter"/>
</dbReference>
<evidence type="ECO:0000313" key="12">
    <source>
        <dbReference type="Proteomes" id="UP000077654"/>
    </source>
</evidence>
<dbReference type="PANTHER" id="PTHR11138">
    <property type="entry name" value="METHIONYL-TRNA FORMYLTRANSFERASE"/>
    <property type="match status" value="1"/>
</dbReference>